<dbReference type="EMBL" id="VOKX01000070">
    <property type="protein sequence ID" value="KAB7839489.1"/>
    <property type="molecule type" value="Genomic_DNA"/>
</dbReference>
<organism evidence="3 4">
    <name type="scientific">Streptomyces mobaraensis</name>
    <name type="common">Streptoverticillium mobaraense</name>
    <dbReference type="NCBI Taxonomy" id="35621"/>
    <lineage>
        <taxon>Bacteria</taxon>
        <taxon>Bacillati</taxon>
        <taxon>Actinomycetota</taxon>
        <taxon>Actinomycetes</taxon>
        <taxon>Kitasatosporales</taxon>
        <taxon>Streptomycetaceae</taxon>
        <taxon>Streptomyces</taxon>
    </lineage>
</organism>
<dbReference type="Gene3D" id="3.10.350.10">
    <property type="entry name" value="LysM domain"/>
    <property type="match status" value="1"/>
</dbReference>
<dbReference type="Proteomes" id="UP000327000">
    <property type="component" value="Unassembled WGS sequence"/>
</dbReference>
<dbReference type="PROSITE" id="PS51782">
    <property type="entry name" value="LYSM"/>
    <property type="match status" value="1"/>
</dbReference>
<dbReference type="CDD" id="cd00118">
    <property type="entry name" value="LysM"/>
    <property type="match status" value="1"/>
</dbReference>
<evidence type="ECO:0000313" key="4">
    <source>
        <dbReference type="Proteomes" id="UP000327000"/>
    </source>
</evidence>
<evidence type="ECO:0000256" key="1">
    <source>
        <dbReference type="SAM" id="MobiDB-lite"/>
    </source>
</evidence>
<name>A0A5N5W5E8_STRMB</name>
<dbReference type="InterPro" id="IPR018392">
    <property type="entry name" value="LysM"/>
</dbReference>
<protein>
    <submittedName>
        <fullName evidence="3">LysM peptidoglycan-binding domain-containing protein</fullName>
    </submittedName>
</protein>
<dbReference type="SMART" id="SM00257">
    <property type="entry name" value="LysM"/>
    <property type="match status" value="1"/>
</dbReference>
<feature type="domain" description="LysM" evidence="2">
    <location>
        <begin position="160"/>
        <end position="204"/>
    </location>
</feature>
<dbReference type="SUPFAM" id="SSF54106">
    <property type="entry name" value="LysM domain"/>
    <property type="match status" value="1"/>
</dbReference>
<proteinExistence type="predicted"/>
<dbReference type="InterPro" id="IPR036779">
    <property type="entry name" value="LysM_dom_sf"/>
</dbReference>
<dbReference type="OrthoDB" id="7537686at2"/>
<feature type="region of interest" description="Disordered" evidence="1">
    <location>
        <begin position="94"/>
        <end position="167"/>
    </location>
</feature>
<dbReference type="AlphaFoldDB" id="A0A5N5W5E8"/>
<evidence type="ECO:0000313" key="3">
    <source>
        <dbReference type="EMBL" id="KAB7839489.1"/>
    </source>
</evidence>
<comment type="caution">
    <text evidence="3">The sequence shown here is derived from an EMBL/GenBank/DDBJ whole genome shotgun (WGS) entry which is preliminary data.</text>
</comment>
<accession>A0A5N5W5E8</accession>
<dbReference type="Pfam" id="PF01476">
    <property type="entry name" value="LysM"/>
    <property type="match status" value="1"/>
</dbReference>
<reference evidence="3 4" key="1">
    <citation type="journal article" date="2019" name="Microb. Cell Fact.">
        <title>Exploring novel herbicidin analogues by transcriptional regulator overexpression and MS/MS molecular networking.</title>
        <authorList>
            <person name="Shi Y."/>
            <person name="Gu R."/>
            <person name="Li Y."/>
            <person name="Wang X."/>
            <person name="Ren W."/>
            <person name="Li X."/>
            <person name="Wang L."/>
            <person name="Xie Y."/>
            <person name="Hong B."/>
        </authorList>
    </citation>
    <scope>NUCLEOTIDE SEQUENCE [LARGE SCALE GENOMIC DNA]</scope>
    <source>
        <strain evidence="3 4">US-43</strain>
    </source>
</reference>
<evidence type="ECO:0000259" key="2">
    <source>
        <dbReference type="PROSITE" id="PS51782"/>
    </source>
</evidence>
<feature type="compositionally biased region" description="Polar residues" evidence="1">
    <location>
        <begin position="124"/>
        <end position="134"/>
    </location>
</feature>
<keyword evidence="4" id="KW-1185">Reference proteome</keyword>
<gene>
    <name evidence="3" type="ORF">FRZ00_21355</name>
</gene>
<sequence>MSRMLMSSGMAMRVIRGGVEAGMTALIRRPLGSALKPSAQTRAAVGSHAGPMGFGNGPVIAAIVMMGGAALLAGWGLTQLATSDGGFTRALQGSHAPVELPGNSGEKDSGGGSAQHPSEGGTGKQNESLRSQDPTPGRGDEDRPNGSGAPAKAKPAPKAKPYTIKPGDTLTAISGTTGVPIGLLVETNKIQNPDLIYAGASLLLSPA</sequence>
<feature type="compositionally biased region" description="Low complexity" evidence="1">
    <location>
        <begin position="149"/>
        <end position="161"/>
    </location>
</feature>